<dbReference type="AlphaFoldDB" id="A0AAD8KN84"/>
<accession>A0AAD8KN84</accession>
<gene>
    <name evidence="1" type="ORF">QVD17_14674</name>
</gene>
<comment type="caution">
    <text evidence="1">The sequence shown here is derived from an EMBL/GenBank/DDBJ whole genome shotgun (WGS) entry which is preliminary data.</text>
</comment>
<keyword evidence="2" id="KW-1185">Reference proteome</keyword>
<sequence length="70" mass="8093">MIHNVAICLMQGFQDCVPKSGEFEYDKHQRLLNNVNIIHKSTREIVDDVAGVALVTYCMKPWSRGKLKFR</sequence>
<dbReference type="EMBL" id="JAUHHV010000004">
    <property type="protein sequence ID" value="KAK1426007.1"/>
    <property type="molecule type" value="Genomic_DNA"/>
</dbReference>
<name>A0AAD8KN84_TARER</name>
<protein>
    <submittedName>
        <fullName evidence="1">Uncharacterized protein</fullName>
    </submittedName>
</protein>
<organism evidence="1 2">
    <name type="scientific">Tagetes erecta</name>
    <name type="common">African marigold</name>
    <dbReference type="NCBI Taxonomy" id="13708"/>
    <lineage>
        <taxon>Eukaryota</taxon>
        <taxon>Viridiplantae</taxon>
        <taxon>Streptophyta</taxon>
        <taxon>Embryophyta</taxon>
        <taxon>Tracheophyta</taxon>
        <taxon>Spermatophyta</taxon>
        <taxon>Magnoliopsida</taxon>
        <taxon>eudicotyledons</taxon>
        <taxon>Gunneridae</taxon>
        <taxon>Pentapetalae</taxon>
        <taxon>asterids</taxon>
        <taxon>campanulids</taxon>
        <taxon>Asterales</taxon>
        <taxon>Asteraceae</taxon>
        <taxon>Asteroideae</taxon>
        <taxon>Heliantheae alliance</taxon>
        <taxon>Tageteae</taxon>
        <taxon>Tagetes</taxon>
    </lineage>
</organism>
<proteinExistence type="predicted"/>
<evidence type="ECO:0000313" key="1">
    <source>
        <dbReference type="EMBL" id="KAK1426007.1"/>
    </source>
</evidence>
<evidence type="ECO:0000313" key="2">
    <source>
        <dbReference type="Proteomes" id="UP001229421"/>
    </source>
</evidence>
<reference evidence="1" key="1">
    <citation type="journal article" date="2023" name="bioRxiv">
        <title>Improved chromosome-level genome assembly for marigold (Tagetes erecta).</title>
        <authorList>
            <person name="Jiang F."/>
            <person name="Yuan L."/>
            <person name="Wang S."/>
            <person name="Wang H."/>
            <person name="Xu D."/>
            <person name="Wang A."/>
            <person name="Fan W."/>
        </authorList>
    </citation>
    <scope>NUCLEOTIDE SEQUENCE</scope>
    <source>
        <strain evidence="1">WSJ</strain>
        <tissue evidence="1">Leaf</tissue>
    </source>
</reference>
<dbReference type="Proteomes" id="UP001229421">
    <property type="component" value="Unassembled WGS sequence"/>
</dbReference>